<accession>A0A1S3EP21</accession>
<name>A0A1S3EP21_DIPOR</name>
<comment type="subcellular location">
    <subcellularLocation>
        <location evidence="1">Secreted</location>
    </subcellularLocation>
</comment>
<keyword evidence="4 6" id="KW-0732">Signal</keyword>
<evidence type="ECO:0000313" key="9">
    <source>
        <dbReference type="RefSeq" id="XP_012866133.1"/>
    </source>
</evidence>
<dbReference type="PANTHER" id="PTHR47145">
    <property type="entry name" value="BPI FOLD-CONTAINING FAMILY A MEMBER 2"/>
    <property type="match status" value="1"/>
</dbReference>
<evidence type="ECO:0000259" key="7">
    <source>
        <dbReference type="Pfam" id="PF01273"/>
    </source>
</evidence>
<evidence type="ECO:0000313" key="8">
    <source>
        <dbReference type="Proteomes" id="UP000081671"/>
    </source>
</evidence>
<comment type="similarity">
    <text evidence="2">Belongs to the BPI/LBP/Plunc superfamily. Plunc family.</text>
</comment>
<keyword evidence="3" id="KW-0964">Secreted</keyword>
<dbReference type="GO" id="GO:0001530">
    <property type="term" value="F:lipopolysaccharide binding"/>
    <property type="evidence" value="ECO:0007669"/>
    <property type="project" value="TreeGrafter"/>
</dbReference>
<dbReference type="InterPro" id="IPR017943">
    <property type="entry name" value="Bactericidal_perm-incr_a/b_dom"/>
</dbReference>
<gene>
    <name evidence="9" type="primary">Bpifa2</name>
</gene>
<organism evidence="8 9">
    <name type="scientific">Dipodomys ordii</name>
    <name type="common">Ord's kangaroo rat</name>
    <dbReference type="NCBI Taxonomy" id="10020"/>
    <lineage>
        <taxon>Eukaryota</taxon>
        <taxon>Metazoa</taxon>
        <taxon>Chordata</taxon>
        <taxon>Craniata</taxon>
        <taxon>Vertebrata</taxon>
        <taxon>Euteleostomi</taxon>
        <taxon>Mammalia</taxon>
        <taxon>Eutheria</taxon>
        <taxon>Euarchontoglires</taxon>
        <taxon>Glires</taxon>
        <taxon>Rodentia</taxon>
        <taxon>Castorimorpha</taxon>
        <taxon>Heteromyidae</taxon>
        <taxon>Dipodomyinae</taxon>
        <taxon>Dipodomys</taxon>
    </lineage>
</organism>
<dbReference type="InParanoid" id="A0A1S3EP21"/>
<evidence type="ECO:0000256" key="6">
    <source>
        <dbReference type="SAM" id="SignalP"/>
    </source>
</evidence>
<dbReference type="OrthoDB" id="9838142at2759"/>
<feature type="chain" id="PRO_5010349715" evidence="6">
    <location>
        <begin position="29"/>
        <end position="222"/>
    </location>
</feature>
<dbReference type="Proteomes" id="UP000081671">
    <property type="component" value="Unplaced"/>
</dbReference>
<dbReference type="GeneID" id="105981488"/>
<dbReference type="InterPro" id="IPR052507">
    <property type="entry name" value="BPI_fold-antibacterial"/>
</dbReference>
<dbReference type="PANTHER" id="PTHR47145:SF1">
    <property type="entry name" value="BPI FOLD-CONTAINING FAMILY A MEMBER 2"/>
    <property type="match status" value="1"/>
</dbReference>
<dbReference type="KEGG" id="dord:105981488"/>
<reference evidence="9" key="1">
    <citation type="submission" date="2025-08" db="UniProtKB">
        <authorList>
            <consortium name="RefSeq"/>
        </authorList>
    </citation>
    <scope>IDENTIFICATION</scope>
    <source>
        <tissue evidence="9">Kidney</tissue>
    </source>
</reference>
<dbReference type="Pfam" id="PF01273">
    <property type="entry name" value="LBP_BPI_CETP"/>
    <property type="match status" value="1"/>
</dbReference>
<dbReference type="AlphaFoldDB" id="A0A1S3EP21"/>
<sequence length="222" mass="24083">MTILVSRLKMFQLWKLVLLCGLLNGASASVLGDFSGTLSKTVDNLKPIIEGDNLKSVVQGDNSVLQGDILKINDKLQEIQQSQSFLQIKNQLLDTTNLLQSPLSLLTANGIQLKITDIAMLGIKPELSANGKDLQLRVPLTAKVSVVLPLLKQVLDLSTTVDLVGGLAIEKDPQTKQLKVTLSKCSIDLDKLSISILNRMGCRSKFSLSFFSHFGSSPEPSP</sequence>
<feature type="domain" description="Lipid-binding serum glycoprotein N-terminal" evidence="7">
    <location>
        <begin position="89"/>
        <end position="208"/>
    </location>
</feature>
<dbReference type="FunCoup" id="A0A1S3EP21">
    <property type="interactions" value="42"/>
</dbReference>
<keyword evidence="8" id="KW-1185">Reference proteome</keyword>
<dbReference type="SUPFAM" id="SSF55394">
    <property type="entry name" value="Bactericidal permeability-increasing protein, BPI"/>
    <property type="match status" value="1"/>
</dbReference>
<keyword evidence="5" id="KW-1015">Disulfide bond</keyword>
<evidence type="ECO:0000256" key="3">
    <source>
        <dbReference type="ARBA" id="ARBA00022525"/>
    </source>
</evidence>
<dbReference type="InterPro" id="IPR017942">
    <property type="entry name" value="Lipid-bd_serum_glycop_N"/>
</dbReference>
<dbReference type="Gene3D" id="3.15.10.10">
    <property type="entry name" value="Bactericidal permeability-increasing protein, domain 1"/>
    <property type="match status" value="1"/>
</dbReference>
<evidence type="ECO:0000256" key="1">
    <source>
        <dbReference type="ARBA" id="ARBA00004613"/>
    </source>
</evidence>
<dbReference type="CTD" id="140683"/>
<protein>
    <submittedName>
        <fullName evidence="9">BPI fold-containing family A member 2</fullName>
    </submittedName>
</protein>
<evidence type="ECO:0000256" key="2">
    <source>
        <dbReference type="ARBA" id="ARBA00009020"/>
    </source>
</evidence>
<dbReference type="GO" id="GO:0070062">
    <property type="term" value="C:extracellular exosome"/>
    <property type="evidence" value="ECO:0007669"/>
    <property type="project" value="TreeGrafter"/>
</dbReference>
<evidence type="ECO:0000256" key="5">
    <source>
        <dbReference type="ARBA" id="ARBA00023157"/>
    </source>
</evidence>
<proteinExistence type="inferred from homology"/>
<dbReference type="GO" id="GO:0030141">
    <property type="term" value="C:secretory granule"/>
    <property type="evidence" value="ECO:0007669"/>
    <property type="project" value="TreeGrafter"/>
</dbReference>
<dbReference type="RefSeq" id="XP_012866133.1">
    <property type="nucleotide sequence ID" value="XM_013010679.1"/>
</dbReference>
<feature type="signal peptide" evidence="6">
    <location>
        <begin position="1"/>
        <end position="28"/>
    </location>
</feature>
<evidence type="ECO:0000256" key="4">
    <source>
        <dbReference type="ARBA" id="ARBA00022729"/>
    </source>
</evidence>